<dbReference type="SUPFAM" id="SSF57196">
    <property type="entry name" value="EGF/Laminin"/>
    <property type="match status" value="2"/>
</dbReference>
<feature type="signal peptide" evidence="1">
    <location>
        <begin position="1"/>
        <end position="23"/>
    </location>
</feature>
<organism evidence="4 5">
    <name type="scientific">Ciona savignyi</name>
    <name type="common">Pacific transparent sea squirt</name>
    <dbReference type="NCBI Taxonomy" id="51511"/>
    <lineage>
        <taxon>Eukaryota</taxon>
        <taxon>Metazoa</taxon>
        <taxon>Chordata</taxon>
        <taxon>Tunicata</taxon>
        <taxon>Ascidiacea</taxon>
        <taxon>Phlebobranchia</taxon>
        <taxon>Cionidae</taxon>
        <taxon>Ciona</taxon>
    </lineage>
</organism>
<dbReference type="HOGENOM" id="CLU_1117862_0_0_1"/>
<evidence type="ECO:0000259" key="2">
    <source>
        <dbReference type="PROSITE" id="PS00022"/>
    </source>
</evidence>
<evidence type="ECO:0000259" key="3">
    <source>
        <dbReference type="PROSITE" id="PS01186"/>
    </source>
</evidence>
<dbReference type="Proteomes" id="UP000007875">
    <property type="component" value="Unassembled WGS sequence"/>
</dbReference>
<dbReference type="AlphaFoldDB" id="H2ZQX9"/>
<feature type="domain" description="EGF-like" evidence="2 3">
    <location>
        <begin position="84"/>
        <end position="95"/>
    </location>
</feature>
<reference evidence="5" key="1">
    <citation type="submission" date="2003-08" db="EMBL/GenBank/DDBJ databases">
        <authorList>
            <person name="Birren B."/>
            <person name="Nusbaum C."/>
            <person name="Abebe A."/>
            <person name="Abouelleil A."/>
            <person name="Adekoya E."/>
            <person name="Ait-zahra M."/>
            <person name="Allen N."/>
            <person name="Allen T."/>
            <person name="An P."/>
            <person name="Anderson M."/>
            <person name="Anderson S."/>
            <person name="Arachchi H."/>
            <person name="Armbruster J."/>
            <person name="Bachantsang P."/>
            <person name="Baldwin J."/>
            <person name="Barry A."/>
            <person name="Bayul T."/>
            <person name="Blitshsteyn B."/>
            <person name="Bloom T."/>
            <person name="Blye J."/>
            <person name="Boguslavskiy L."/>
            <person name="Borowsky M."/>
            <person name="Boukhgalter B."/>
            <person name="Brunache A."/>
            <person name="Butler J."/>
            <person name="Calixte N."/>
            <person name="Calvo S."/>
            <person name="Camarata J."/>
            <person name="Campo K."/>
            <person name="Chang J."/>
            <person name="Cheshatsang Y."/>
            <person name="Citroen M."/>
            <person name="Collymore A."/>
            <person name="Considine T."/>
            <person name="Cook A."/>
            <person name="Cooke P."/>
            <person name="Corum B."/>
            <person name="Cuomo C."/>
            <person name="David R."/>
            <person name="Dawoe T."/>
            <person name="Degray S."/>
            <person name="Dodge S."/>
            <person name="Dooley K."/>
            <person name="Dorje P."/>
            <person name="Dorjee K."/>
            <person name="Dorris L."/>
            <person name="Duffey N."/>
            <person name="Dupes A."/>
            <person name="Elkins T."/>
            <person name="Engels R."/>
            <person name="Erickson J."/>
            <person name="Farina A."/>
            <person name="Faro S."/>
            <person name="Ferreira P."/>
            <person name="Fischer H."/>
            <person name="Fitzgerald M."/>
            <person name="Foley K."/>
            <person name="Gage D."/>
            <person name="Galagan J."/>
            <person name="Gearin G."/>
            <person name="Gnerre S."/>
            <person name="Gnirke A."/>
            <person name="Goyette A."/>
            <person name="Graham J."/>
            <person name="Grandbois E."/>
            <person name="Gyaltsen K."/>
            <person name="Hafez N."/>
            <person name="Hagopian D."/>
            <person name="Hagos B."/>
            <person name="Hall J."/>
            <person name="Hatcher B."/>
            <person name="Heller A."/>
            <person name="Higgins H."/>
            <person name="Honan T."/>
            <person name="Horn A."/>
            <person name="Houde N."/>
            <person name="Hughes L."/>
            <person name="Hulme W."/>
            <person name="Husby E."/>
            <person name="Iliev I."/>
            <person name="Jaffe D."/>
            <person name="Jones C."/>
            <person name="Kamal M."/>
            <person name="Kamat A."/>
            <person name="Kamvysselis M."/>
            <person name="Karlsson E."/>
            <person name="Kells C."/>
            <person name="Kieu A."/>
            <person name="Kisner P."/>
            <person name="Kodira C."/>
            <person name="Kulbokas E."/>
            <person name="Labutti K."/>
            <person name="Lama D."/>
            <person name="Landers T."/>
            <person name="Leger J."/>
            <person name="Levine S."/>
            <person name="Lewis D."/>
            <person name="Lewis T."/>
            <person name="Lindblad-toh K."/>
            <person name="Liu X."/>
            <person name="Lokyitsang T."/>
            <person name="Lokyitsang Y."/>
            <person name="Lucien O."/>
            <person name="Lui A."/>
            <person name="Ma L.J."/>
            <person name="Mabbitt R."/>
            <person name="Macdonald J."/>
            <person name="Maclean C."/>
            <person name="Major J."/>
            <person name="Manning J."/>
            <person name="Marabella R."/>
            <person name="Maru K."/>
            <person name="Matthews C."/>
            <person name="Mauceli E."/>
            <person name="Mccarthy M."/>
            <person name="Mcdonough S."/>
            <person name="Mcghee T."/>
            <person name="Meldrim J."/>
            <person name="Meneus L."/>
            <person name="Mesirov J."/>
            <person name="Mihalev A."/>
            <person name="Mihova T."/>
            <person name="Mikkelsen T."/>
            <person name="Mlenga V."/>
            <person name="Moru K."/>
            <person name="Mozes J."/>
            <person name="Mulrain L."/>
            <person name="Munson G."/>
            <person name="Naylor J."/>
            <person name="Newes C."/>
            <person name="Nguyen C."/>
            <person name="Nguyen N."/>
            <person name="Nguyen T."/>
            <person name="Nicol R."/>
            <person name="Nielsen C."/>
            <person name="Nizzari M."/>
            <person name="Norbu C."/>
            <person name="Norbu N."/>
            <person name="O'donnell P."/>
            <person name="Okoawo O."/>
            <person name="O'leary S."/>
            <person name="Omotosho B."/>
            <person name="O'neill K."/>
            <person name="Osman S."/>
            <person name="Parker S."/>
            <person name="Perrin D."/>
            <person name="Phunkhang P."/>
            <person name="Piqani B."/>
            <person name="Purcell S."/>
            <person name="Rachupka T."/>
            <person name="Ramasamy U."/>
            <person name="Rameau R."/>
            <person name="Ray V."/>
            <person name="Raymond C."/>
            <person name="Retta R."/>
            <person name="Richardson S."/>
            <person name="Rise C."/>
            <person name="Rodriguez J."/>
            <person name="Rogers J."/>
            <person name="Rogov P."/>
            <person name="Rutman M."/>
            <person name="Schupbach R."/>
            <person name="Seaman C."/>
            <person name="Settipalli S."/>
            <person name="Sharpe T."/>
            <person name="Sheridan J."/>
            <person name="Sherpa N."/>
            <person name="Shi J."/>
            <person name="Smirnov S."/>
            <person name="Smith C."/>
            <person name="Sougnez C."/>
            <person name="Spencer B."/>
            <person name="Stalker J."/>
            <person name="Stange-thomann N."/>
            <person name="Stavropoulos S."/>
            <person name="Stetson K."/>
            <person name="Stone C."/>
            <person name="Stone S."/>
            <person name="Stubbs M."/>
            <person name="Talamas J."/>
            <person name="Tchuinga P."/>
            <person name="Tenzing P."/>
            <person name="Tesfaye S."/>
            <person name="Theodore J."/>
            <person name="Thoulutsang Y."/>
            <person name="Topham K."/>
            <person name="Towey S."/>
            <person name="Tsamla T."/>
            <person name="Tsomo N."/>
            <person name="Vallee D."/>
            <person name="Vassiliev H."/>
            <person name="Venkataraman V."/>
            <person name="Vinson J."/>
            <person name="Vo A."/>
            <person name="Wade C."/>
            <person name="Wang S."/>
            <person name="Wangchuk T."/>
            <person name="Wangdi T."/>
            <person name="Whittaker C."/>
            <person name="Wilkinson J."/>
            <person name="Wu Y."/>
            <person name="Wyman D."/>
            <person name="Yadav S."/>
            <person name="Yang S."/>
            <person name="Yang X."/>
            <person name="Yeager S."/>
            <person name="Yee E."/>
            <person name="Young G."/>
            <person name="Zainoun J."/>
            <person name="Zembeck L."/>
            <person name="Zimmer A."/>
            <person name="Zody M."/>
            <person name="Lander E."/>
        </authorList>
    </citation>
    <scope>NUCLEOTIDE SEQUENCE [LARGE SCALE GENOMIC DNA]</scope>
</reference>
<dbReference type="OMA" id="SNEGCFP"/>
<dbReference type="PROSITE" id="PS01186">
    <property type="entry name" value="EGF_2"/>
    <property type="match status" value="2"/>
</dbReference>
<dbReference type="STRING" id="51511.ENSCSAVP00000019995"/>
<dbReference type="SMART" id="SM00181">
    <property type="entry name" value="EGF"/>
    <property type="match status" value="2"/>
</dbReference>
<evidence type="ECO:0000256" key="1">
    <source>
        <dbReference type="SAM" id="SignalP"/>
    </source>
</evidence>
<proteinExistence type="predicted"/>
<feature type="domain" description="EGF-like" evidence="2 3">
    <location>
        <begin position="185"/>
        <end position="196"/>
    </location>
</feature>
<dbReference type="Gene3D" id="2.10.25.10">
    <property type="entry name" value="Laminin"/>
    <property type="match status" value="2"/>
</dbReference>
<dbReference type="Ensembl" id="ENSCSAVT00000020209.1">
    <property type="protein sequence ID" value="ENSCSAVP00000019995.1"/>
    <property type="gene ID" value="ENSCSAVG00000011733.1"/>
</dbReference>
<reference evidence="4" key="3">
    <citation type="submission" date="2025-09" db="UniProtKB">
        <authorList>
            <consortium name="Ensembl"/>
        </authorList>
    </citation>
    <scope>IDENTIFICATION</scope>
</reference>
<evidence type="ECO:0000313" key="5">
    <source>
        <dbReference type="Proteomes" id="UP000007875"/>
    </source>
</evidence>
<keyword evidence="1" id="KW-0732">Signal</keyword>
<protein>
    <recommendedName>
        <fullName evidence="2 3">EGF-like domain-containing protein</fullName>
    </recommendedName>
</protein>
<accession>H2ZQX9</accession>
<evidence type="ECO:0000313" key="4">
    <source>
        <dbReference type="Ensembl" id="ENSCSAVP00000019995.1"/>
    </source>
</evidence>
<dbReference type="PROSITE" id="PS00022">
    <property type="entry name" value="EGF_1"/>
    <property type="match status" value="2"/>
</dbReference>
<feature type="chain" id="PRO_5003579505" description="EGF-like domain-containing protein" evidence="1">
    <location>
        <begin position="24"/>
        <end position="249"/>
    </location>
</feature>
<sequence length="249" mass="26883">MFSVRLFCFSFLGICLWSDLVVCGPSGGGDTSEDDGRRLCHPPCHDNEECNKNLDGDPECFPTMPQCVCVHGDCIVDDQNEHLCMCDDGWSGDNCDMREMEGSSNEGCFPPCLLPRRCLITNGEAKCVGRGGRLVGTTPIICNPACQSGEECVNNNGDPECFPTMPQCVCVHGDCIVDDQNQTSCMCDDGWSGDKCDMREIEGSSNEGCFPPCLLPRRCLVTNGEAKCIGRGRLVGTTSFVCNPACQSG</sequence>
<keyword evidence="5" id="KW-1185">Reference proteome</keyword>
<dbReference type="InterPro" id="IPR000742">
    <property type="entry name" value="EGF"/>
</dbReference>
<dbReference type="InParanoid" id="H2ZQX9"/>
<reference evidence="4" key="2">
    <citation type="submission" date="2025-08" db="UniProtKB">
        <authorList>
            <consortium name="Ensembl"/>
        </authorList>
    </citation>
    <scope>IDENTIFICATION</scope>
</reference>
<name>H2ZQX9_CIOSA</name>